<organism evidence="8 9">
    <name type="scientific">Roseovarius aquimarinus</name>
    <dbReference type="NCBI Taxonomy" id="1229156"/>
    <lineage>
        <taxon>Bacteria</taxon>
        <taxon>Pseudomonadati</taxon>
        <taxon>Pseudomonadota</taxon>
        <taxon>Alphaproteobacteria</taxon>
        <taxon>Rhodobacterales</taxon>
        <taxon>Roseobacteraceae</taxon>
        <taxon>Roseovarius</taxon>
    </lineage>
</organism>
<dbReference type="Gene3D" id="3.60.15.10">
    <property type="entry name" value="Ribonuclease Z/Hydroxyacylglutathione hydrolase-like"/>
    <property type="match status" value="1"/>
</dbReference>
<dbReference type="InterPro" id="IPR011842">
    <property type="entry name" value="PQQ_synth_PqqB"/>
</dbReference>
<keyword evidence="9" id="KW-1185">Reference proteome</keyword>
<evidence type="ECO:0000256" key="1">
    <source>
        <dbReference type="ARBA" id="ARBA00004886"/>
    </source>
</evidence>
<proteinExistence type="inferred from homology"/>
<evidence type="ECO:0000256" key="6">
    <source>
        <dbReference type="HAMAP-Rule" id="MF_00653"/>
    </source>
</evidence>
<evidence type="ECO:0000256" key="3">
    <source>
        <dbReference type="ARBA" id="ARBA00015084"/>
    </source>
</evidence>
<evidence type="ECO:0000259" key="7">
    <source>
        <dbReference type="Pfam" id="PF12706"/>
    </source>
</evidence>
<accession>A0ABW7I6G9</accession>
<dbReference type="EMBL" id="JBIHMM010000001">
    <property type="protein sequence ID" value="MFH0253386.1"/>
    <property type="molecule type" value="Genomic_DNA"/>
</dbReference>
<evidence type="ECO:0000313" key="9">
    <source>
        <dbReference type="Proteomes" id="UP001607157"/>
    </source>
</evidence>
<comment type="caution">
    <text evidence="8">The sequence shown here is derived from an EMBL/GenBank/DDBJ whole genome shotgun (WGS) entry which is preliminary data.</text>
</comment>
<dbReference type="SUPFAM" id="SSF56281">
    <property type="entry name" value="Metallo-hydrolase/oxidoreductase"/>
    <property type="match status" value="1"/>
</dbReference>
<dbReference type="HAMAP" id="MF_00653">
    <property type="entry name" value="PQQ_syn_PqqB"/>
    <property type="match status" value="1"/>
</dbReference>
<protein>
    <recommendedName>
        <fullName evidence="3 6">Coenzyme PQQ synthesis protein B</fullName>
    </recommendedName>
    <alternativeName>
        <fullName evidence="6">Pyrroloquinoline quinone biosynthesis protein B</fullName>
    </alternativeName>
</protein>
<evidence type="ECO:0000256" key="4">
    <source>
        <dbReference type="ARBA" id="ARBA00022448"/>
    </source>
</evidence>
<name>A0ABW7I6G9_9RHOB</name>
<reference evidence="8 9" key="1">
    <citation type="submission" date="2024-10" db="EMBL/GenBank/DDBJ databases">
        <authorList>
            <person name="Yang X.-N."/>
        </authorList>
    </citation>
    <scope>NUCLEOTIDE SEQUENCE [LARGE SCALE GENOMIC DNA]</scope>
    <source>
        <strain evidence="8 9">CAU 1059</strain>
    </source>
</reference>
<dbReference type="RefSeq" id="WP_377167732.1">
    <property type="nucleotide sequence ID" value="NZ_JBHTJC010000001.1"/>
</dbReference>
<keyword evidence="4 6" id="KW-0813">Transport</keyword>
<comment type="similarity">
    <text evidence="2 6">Belongs to the PqqB family.</text>
</comment>
<keyword evidence="5 6" id="KW-0884">PQQ biosynthesis</keyword>
<evidence type="ECO:0000313" key="8">
    <source>
        <dbReference type="EMBL" id="MFH0253386.1"/>
    </source>
</evidence>
<comment type="function">
    <text evidence="6">May be involved in the transport of PQQ or its precursor to the periplasm.</text>
</comment>
<dbReference type="InterPro" id="IPR001279">
    <property type="entry name" value="Metallo-B-lactamas"/>
</dbReference>
<feature type="domain" description="Metallo-beta-lactamase" evidence="7">
    <location>
        <begin position="51"/>
        <end position="265"/>
    </location>
</feature>
<sequence length="298" mass="32216">MTARAHILGAAAGGGLPQWNCGCENCTRARTGKIPHQSQSSLAVTANGSDWAILNASPDLRDQLRRAKALHPAGLRHSPIRSVLLTNGDIDHIAGLLTLREQQAFTLFATPEIHEILRRNPVFDVLDARIVPRVEIRLDEEVEIAPGLVARLFPVPGKVPLYLEGAEVRTDLEGEQTVGVHLRAGAKSAFYIPGCAALRGDLAARIDGADTIFFDGTLWRDDEMVRAGLSQKTGARMGHMSMSGPDGSIAAFEGISVKRKVFVHMNNTNPVLRPNSAEREEAEAAGWIIARDGMEIAL</sequence>
<dbReference type="NCBIfam" id="TIGR02108">
    <property type="entry name" value="PQQ_syn_pqqB"/>
    <property type="match status" value="1"/>
</dbReference>
<dbReference type="Pfam" id="PF12706">
    <property type="entry name" value="Lactamase_B_2"/>
    <property type="match status" value="1"/>
</dbReference>
<dbReference type="PANTHER" id="PTHR42663">
    <property type="entry name" value="HYDROLASE C777.06C-RELATED-RELATED"/>
    <property type="match status" value="1"/>
</dbReference>
<evidence type="ECO:0000256" key="2">
    <source>
        <dbReference type="ARBA" id="ARBA00008481"/>
    </source>
</evidence>
<comment type="pathway">
    <text evidence="1 6">Cofactor biosynthesis; pyrroloquinoline quinone biosynthesis.</text>
</comment>
<gene>
    <name evidence="6 8" type="primary">pqqB</name>
    <name evidence="8" type="ORF">ACGRVM_05755</name>
</gene>
<dbReference type="InterPro" id="IPR036866">
    <property type="entry name" value="RibonucZ/Hydroxyglut_hydro"/>
</dbReference>
<dbReference type="PANTHER" id="PTHR42663:SF7">
    <property type="entry name" value="COENZYME PQQ SYNTHESIS PROTEIN B"/>
    <property type="match status" value="1"/>
</dbReference>
<evidence type="ECO:0000256" key="5">
    <source>
        <dbReference type="ARBA" id="ARBA00022905"/>
    </source>
</evidence>
<dbReference type="Proteomes" id="UP001607157">
    <property type="component" value="Unassembled WGS sequence"/>
</dbReference>